<keyword evidence="2" id="KW-0472">Membrane</keyword>
<name>A0A4Y7PMP2_9AGAM</name>
<gene>
    <name evidence="3" type="ORF">BD410DRAFT_844851</name>
</gene>
<evidence type="ECO:0000313" key="4">
    <source>
        <dbReference type="Proteomes" id="UP000294933"/>
    </source>
</evidence>
<proteinExistence type="predicted"/>
<dbReference type="AlphaFoldDB" id="A0A4Y7PMP2"/>
<protein>
    <submittedName>
        <fullName evidence="3">Uncharacterized protein</fullName>
    </submittedName>
</protein>
<evidence type="ECO:0000256" key="1">
    <source>
        <dbReference type="SAM" id="MobiDB-lite"/>
    </source>
</evidence>
<feature type="transmembrane region" description="Helical" evidence="2">
    <location>
        <begin position="12"/>
        <end position="30"/>
    </location>
</feature>
<dbReference type="EMBL" id="ML170259">
    <property type="protein sequence ID" value="TDL15859.1"/>
    <property type="molecule type" value="Genomic_DNA"/>
</dbReference>
<sequence length="257" mass="29838">MQRYLKASKRFVSFLYFHVTIFTGSLYDFYPRLHHSRSIISSCGPRQLSSLLGAAHKLQRPECPSKRFKRYNGAGLFEEMVRFLILFTYRGVVIELKSTLPQLYSIHSDTNYTLKLRKHTQNRRSINRNLVFLVHYSPNQTKSHPITFTLLMRAPADTLSSRSRSRSRHAPHRPSCANPTLYLDRYSFLSAIHTIVSSSTEDERQDNLRTIPGPIMKETANFERKTDMLLAVAMLFRTKEEPPRSEDKDPCRPEGRA</sequence>
<dbReference type="VEuPathDB" id="FungiDB:BD410DRAFT_844851"/>
<accession>A0A4Y7PMP2</accession>
<evidence type="ECO:0000313" key="3">
    <source>
        <dbReference type="EMBL" id="TDL15859.1"/>
    </source>
</evidence>
<feature type="region of interest" description="Disordered" evidence="1">
    <location>
        <begin position="237"/>
        <end position="257"/>
    </location>
</feature>
<keyword evidence="2" id="KW-0812">Transmembrane</keyword>
<keyword evidence="4" id="KW-1185">Reference proteome</keyword>
<reference evidence="3 4" key="1">
    <citation type="submission" date="2018-06" db="EMBL/GenBank/DDBJ databases">
        <title>A transcriptomic atlas of mushroom development highlights an independent origin of complex multicellularity.</title>
        <authorList>
            <consortium name="DOE Joint Genome Institute"/>
            <person name="Krizsan K."/>
            <person name="Almasi E."/>
            <person name="Merenyi Z."/>
            <person name="Sahu N."/>
            <person name="Viragh M."/>
            <person name="Koszo T."/>
            <person name="Mondo S."/>
            <person name="Kiss B."/>
            <person name="Balint B."/>
            <person name="Kues U."/>
            <person name="Barry K."/>
            <person name="Hegedus J.C."/>
            <person name="Henrissat B."/>
            <person name="Johnson J."/>
            <person name="Lipzen A."/>
            <person name="Ohm R."/>
            <person name="Nagy I."/>
            <person name="Pangilinan J."/>
            <person name="Yan J."/>
            <person name="Xiong Y."/>
            <person name="Grigoriev I.V."/>
            <person name="Hibbett D.S."/>
            <person name="Nagy L.G."/>
        </authorList>
    </citation>
    <scope>NUCLEOTIDE SEQUENCE [LARGE SCALE GENOMIC DNA]</scope>
    <source>
        <strain evidence="3 4">SZMC22713</strain>
    </source>
</reference>
<keyword evidence="2" id="KW-1133">Transmembrane helix</keyword>
<dbReference type="Proteomes" id="UP000294933">
    <property type="component" value="Unassembled WGS sequence"/>
</dbReference>
<organism evidence="3 4">
    <name type="scientific">Rickenella mellea</name>
    <dbReference type="NCBI Taxonomy" id="50990"/>
    <lineage>
        <taxon>Eukaryota</taxon>
        <taxon>Fungi</taxon>
        <taxon>Dikarya</taxon>
        <taxon>Basidiomycota</taxon>
        <taxon>Agaricomycotina</taxon>
        <taxon>Agaricomycetes</taxon>
        <taxon>Hymenochaetales</taxon>
        <taxon>Rickenellaceae</taxon>
        <taxon>Rickenella</taxon>
    </lineage>
</organism>
<evidence type="ECO:0000256" key="2">
    <source>
        <dbReference type="SAM" id="Phobius"/>
    </source>
</evidence>